<dbReference type="AlphaFoldDB" id="A0A1H7UGP0"/>
<dbReference type="Pfam" id="PF12706">
    <property type="entry name" value="Lactamase_B_2"/>
    <property type="match status" value="1"/>
</dbReference>
<dbReference type="Gene3D" id="3.60.15.10">
    <property type="entry name" value="Ribonuclease Z/Hydroxyacylglutathione hydrolase-like"/>
    <property type="match status" value="1"/>
</dbReference>
<dbReference type="EMBL" id="FOBS01000001">
    <property type="protein sequence ID" value="SEL95936.1"/>
    <property type="molecule type" value="Genomic_DNA"/>
</dbReference>
<accession>A0A1H7UGP0</accession>
<dbReference type="InterPro" id="IPR036866">
    <property type="entry name" value="RibonucZ/Hydroxyglut_hydro"/>
</dbReference>
<organism evidence="2 3">
    <name type="scientific">Syntrophus gentianae</name>
    <dbReference type="NCBI Taxonomy" id="43775"/>
    <lineage>
        <taxon>Bacteria</taxon>
        <taxon>Pseudomonadati</taxon>
        <taxon>Thermodesulfobacteriota</taxon>
        <taxon>Syntrophia</taxon>
        <taxon>Syntrophales</taxon>
        <taxon>Syntrophaceae</taxon>
        <taxon>Syntrophus</taxon>
    </lineage>
</organism>
<dbReference type="SUPFAM" id="SSF56281">
    <property type="entry name" value="Metallo-hydrolase/oxidoreductase"/>
    <property type="match status" value="1"/>
</dbReference>
<dbReference type="GO" id="GO:0042781">
    <property type="term" value="F:3'-tRNA processing endoribonuclease activity"/>
    <property type="evidence" value="ECO:0007669"/>
    <property type="project" value="TreeGrafter"/>
</dbReference>
<dbReference type="PANTHER" id="PTHR46018">
    <property type="entry name" value="ZINC PHOSPHODIESTERASE ELAC PROTEIN 1"/>
    <property type="match status" value="1"/>
</dbReference>
<dbReference type="PANTHER" id="PTHR46018:SF7">
    <property type="entry name" value="RIBONUCLEASE Z"/>
    <property type="match status" value="1"/>
</dbReference>
<dbReference type="InterPro" id="IPR001279">
    <property type="entry name" value="Metallo-B-lactamas"/>
</dbReference>
<feature type="domain" description="Metallo-beta-lactamase" evidence="1">
    <location>
        <begin position="220"/>
        <end position="312"/>
    </location>
</feature>
<reference evidence="2 3" key="1">
    <citation type="submission" date="2016-10" db="EMBL/GenBank/DDBJ databases">
        <authorList>
            <person name="de Groot N.N."/>
        </authorList>
    </citation>
    <scope>NUCLEOTIDE SEQUENCE [LARGE SCALE GENOMIC DNA]</scope>
    <source>
        <strain evidence="2 3">DSM 8423</strain>
    </source>
</reference>
<evidence type="ECO:0000313" key="2">
    <source>
        <dbReference type="EMBL" id="SEL95936.1"/>
    </source>
</evidence>
<evidence type="ECO:0000259" key="1">
    <source>
        <dbReference type="Pfam" id="PF12706"/>
    </source>
</evidence>
<gene>
    <name evidence="2" type="ORF">SAMN04489760_101170</name>
</gene>
<dbReference type="OrthoDB" id="9800940at2"/>
<sequence length="352" mass="40210">MYSALLVNNPFGDPAVLIRCKYRHESVLFDLGDLHTLAPREMLKIGHIFVSHTHVDHFIGFDTILRVCLGRNQRIRLFGPPGFLSQIESKLQGYTWNLVENYSNDFELLVTEISPFRRISRLYRCRAAFRPEPVGEEEIPATAPLVEETFFSVRGAFLNHLIPCLAFCFEEKSRLNILKNGLEDLGLPTGPWLMDLKEAILQGQPDNYPIRIWGKSGERRVDQKILPLGFLKEKAVKITRGQRICYVTDTIYTPENVQRILELADSADQLFIEATFLHEDLEKATLKYHLTARQAGFLARQAAVKRFSLFHFSPKYKGMGDALQVEAMEAFNSRRPVPFPPVSPSFSRGVDL</sequence>
<proteinExistence type="predicted"/>
<dbReference type="RefSeq" id="WP_093881883.1">
    <property type="nucleotide sequence ID" value="NZ_FOBS01000001.1"/>
</dbReference>
<evidence type="ECO:0000313" key="3">
    <source>
        <dbReference type="Proteomes" id="UP000198744"/>
    </source>
</evidence>
<protein>
    <submittedName>
        <fullName evidence="2">Ribonuclease Z</fullName>
    </submittedName>
</protein>
<name>A0A1H7UGP0_9BACT</name>
<dbReference type="STRING" id="43775.SAMN04489760_101170"/>
<dbReference type="NCBIfam" id="NF002558">
    <property type="entry name" value="PRK02126.1"/>
    <property type="match status" value="1"/>
</dbReference>
<keyword evidence="3" id="KW-1185">Reference proteome</keyword>
<dbReference type="Proteomes" id="UP000198744">
    <property type="component" value="Unassembled WGS sequence"/>
</dbReference>